<proteinExistence type="predicted"/>
<dbReference type="Pfam" id="PF00069">
    <property type="entry name" value="Pkinase"/>
    <property type="match status" value="1"/>
</dbReference>
<dbReference type="InterPro" id="IPR011009">
    <property type="entry name" value="Kinase-like_dom_sf"/>
</dbReference>
<evidence type="ECO:0000259" key="3">
    <source>
        <dbReference type="PROSITE" id="PS50011"/>
    </source>
</evidence>
<gene>
    <name evidence="4" type="ORF">PVAND_006500</name>
</gene>
<keyword evidence="5" id="KW-1185">Reference proteome</keyword>
<comment type="caution">
    <text evidence="4">The sequence shown here is derived from an EMBL/GenBank/DDBJ whole genome shotgun (WGS) entry which is preliminary data.</text>
</comment>
<feature type="coiled-coil region" evidence="1">
    <location>
        <begin position="242"/>
        <end position="323"/>
    </location>
</feature>
<keyword evidence="1" id="KW-0175">Coiled coil</keyword>
<protein>
    <recommendedName>
        <fullName evidence="3">Protein kinase domain-containing protein</fullName>
    </recommendedName>
</protein>
<dbReference type="AlphaFoldDB" id="A0A9J6C3D1"/>
<organism evidence="4 5">
    <name type="scientific">Polypedilum vanderplanki</name>
    <name type="common">Sleeping chironomid midge</name>
    <dbReference type="NCBI Taxonomy" id="319348"/>
    <lineage>
        <taxon>Eukaryota</taxon>
        <taxon>Metazoa</taxon>
        <taxon>Ecdysozoa</taxon>
        <taxon>Arthropoda</taxon>
        <taxon>Hexapoda</taxon>
        <taxon>Insecta</taxon>
        <taxon>Pterygota</taxon>
        <taxon>Neoptera</taxon>
        <taxon>Endopterygota</taxon>
        <taxon>Diptera</taxon>
        <taxon>Nematocera</taxon>
        <taxon>Chironomoidea</taxon>
        <taxon>Chironomidae</taxon>
        <taxon>Chironominae</taxon>
        <taxon>Polypedilum</taxon>
        <taxon>Polypedilum</taxon>
    </lineage>
</organism>
<dbReference type="GO" id="GO:0004672">
    <property type="term" value="F:protein kinase activity"/>
    <property type="evidence" value="ECO:0007669"/>
    <property type="project" value="InterPro"/>
</dbReference>
<dbReference type="PROSITE" id="PS50011">
    <property type="entry name" value="PROTEIN_KINASE_DOM"/>
    <property type="match status" value="1"/>
</dbReference>
<evidence type="ECO:0000256" key="1">
    <source>
        <dbReference type="SAM" id="Coils"/>
    </source>
</evidence>
<sequence>MIAFVHRLLLGSNSQSEIPPVFKSVKEGQDSNDDDDDSRRKAKKKQLEILNEENRKLYELHQQYDKLLENASSDYEEILIYEVFVRDLSDIITKLIIHLDCKDRKIASLLQNDDRSEENNNLSATTDLKVVVEGKCKEKKEQTAIIDKLNIKMSDNTINKTNDLNDLRHQQQQQHQKYKTYNDLQSTCQKQSPPQLEANTKQQDLKIMNESIVKEKHTNSQKEEGGNLIEAIDQDNDKCENCVKLEARNKKLELKCRKSKENIEHIKKCNINDDTKALIFEIADKHDHIANLRSKMNKLEEKVEQLERKVQFREKIIRELRRSTKNQQNHSPLLMTPPRTPELKTSRSSADLIENNLMYRNNNYLTVPNNLNLNIPKHGDSLYSLSDIDQDSTVGKSMSEVNFDCYDDVNKEEIERLHQNVYEIESENSCNRLLITKLEDELVMIRKCEARNKQDRNLKTDKLNVLKHKIHVVATKLLGKNSNSENVKELKLHNNDLALIEDELKPEIDVLNSVVKLVNTTRTNLEQISNENNHMIDALKAKLLESSQNNQILTTEIMRLSSAQLSDDQINKKNNCCNNDKRAIECIITRNTNDSLNNKKNITPFGKVSEEPPTSSSPEISSGNSSLSNGHSSLSDVINEWKQELEEKKCELRHKNATINDLQERLQEKEEKICEAQNDFKSIQIERDKYCQMVAQLKQAIQFHNDSIQYLKRQNAELKEEMDMTKGKLTNHQDSYDEIKKRNIALEGENNNLHITITSMRTTIEELKRGNSGSFSTVYLCRDVETAKEYASESKRRIDRRASFVGTALYVSPEVLKGSKSHFSTDLFAYGCIVYEMCAHGRPVFGSSGENEYVVFQKIQKYGL</sequence>
<dbReference type="GO" id="GO:0005524">
    <property type="term" value="F:ATP binding"/>
    <property type="evidence" value="ECO:0007669"/>
    <property type="project" value="InterPro"/>
</dbReference>
<dbReference type="OrthoDB" id="6350415at2759"/>
<feature type="domain" description="Protein kinase" evidence="3">
    <location>
        <begin position="472"/>
        <end position="864"/>
    </location>
</feature>
<feature type="compositionally biased region" description="Low complexity" evidence="2">
    <location>
        <begin position="611"/>
        <end position="633"/>
    </location>
</feature>
<feature type="region of interest" description="Disordered" evidence="2">
    <location>
        <begin position="20"/>
        <end position="43"/>
    </location>
</feature>
<evidence type="ECO:0000313" key="4">
    <source>
        <dbReference type="EMBL" id="KAG5676684.1"/>
    </source>
</evidence>
<dbReference type="SUPFAM" id="SSF56112">
    <property type="entry name" value="Protein kinase-like (PK-like)"/>
    <property type="match status" value="1"/>
</dbReference>
<feature type="region of interest" description="Disordered" evidence="2">
    <location>
        <begin position="598"/>
        <end position="633"/>
    </location>
</feature>
<reference evidence="4" key="1">
    <citation type="submission" date="2021-03" db="EMBL/GenBank/DDBJ databases">
        <title>Chromosome level genome of the anhydrobiotic midge Polypedilum vanderplanki.</title>
        <authorList>
            <person name="Yoshida Y."/>
            <person name="Kikawada T."/>
            <person name="Gusev O."/>
        </authorList>
    </citation>
    <scope>NUCLEOTIDE SEQUENCE</scope>
    <source>
        <strain evidence="4">NIAS01</strain>
        <tissue evidence="4">Whole body or cell culture</tissue>
    </source>
</reference>
<dbReference type="Gene3D" id="1.10.510.10">
    <property type="entry name" value="Transferase(Phosphotransferase) domain 1"/>
    <property type="match status" value="1"/>
</dbReference>
<evidence type="ECO:0000313" key="5">
    <source>
        <dbReference type="Proteomes" id="UP001107558"/>
    </source>
</evidence>
<dbReference type="Gene3D" id="1.10.287.1490">
    <property type="match status" value="1"/>
</dbReference>
<feature type="region of interest" description="Disordered" evidence="2">
    <location>
        <begin position="325"/>
        <end position="344"/>
    </location>
</feature>
<accession>A0A9J6C3D1</accession>
<dbReference type="EMBL" id="JADBJN010000002">
    <property type="protein sequence ID" value="KAG5676684.1"/>
    <property type="molecule type" value="Genomic_DNA"/>
</dbReference>
<dbReference type="InterPro" id="IPR000719">
    <property type="entry name" value="Prot_kinase_dom"/>
</dbReference>
<evidence type="ECO:0000256" key="2">
    <source>
        <dbReference type="SAM" id="MobiDB-lite"/>
    </source>
</evidence>
<name>A0A9J6C3D1_POLVA</name>
<dbReference type="Proteomes" id="UP001107558">
    <property type="component" value="Chromosome 2"/>
</dbReference>